<dbReference type="EMBL" id="SEOQ01000042">
    <property type="protein sequence ID" value="TFY71649.1"/>
    <property type="molecule type" value="Genomic_DNA"/>
</dbReference>
<dbReference type="AlphaFoldDB" id="A0A4Y9ZE20"/>
<dbReference type="Proteomes" id="UP000298327">
    <property type="component" value="Unassembled WGS sequence"/>
</dbReference>
<evidence type="ECO:0000313" key="1">
    <source>
        <dbReference type="EMBL" id="TFY71649.1"/>
    </source>
</evidence>
<accession>A0A4Y9ZE20</accession>
<proteinExistence type="predicted"/>
<keyword evidence="2" id="KW-1185">Reference proteome</keyword>
<reference evidence="1 2" key="1">
    <citation type="submission" date="2019-02" db="EMBL/GenBank/DDBJ databases">
        <title>Genome sequencing of the rare red list fungi Dentipellis fragilis.</title>
        <authorList>
            <person name="Buettner E."/>
            <person name="Kellner H."/>
        </authorList>
    </citation>
    <scope>NUCLEOTIDE SEQUENCE [LARGE SCALE GENOMIC DNA]</scope>
    <source>
        <strain evidence="1 2">DSM 105465</strain>
    </source>
</reference>
<comment type="caution">
    <text evidence="1">The sequence shown here is derived from an EMBL/GenBank/DDBJ whole genome shotgun (WGS) entry which is preliminary data.</text>
</comment>
<sequence length="664" mass="73628">MEGPGEAGARRTGRPRRSAIAIYTAHGGFYQFFSESEPGIKNQDRAHTCRLCDARYATIRRPGICKVAKLQIRQQNRFPDVPQGFWPHALCRCWATRIVCGGDKELAMGLAEIRRVGGRTTCGDRDAALTVIDHQPGLGLVEMVVGNDETTIIVSLCYSKTIPRPSTTCSTERKMHGNLAPLRPSRSCTVGGTYPGNPNDEPSRRLFDHVLPDLADCSGNYRKRWLELLRNTANVCSPWRQVVEPSTSIQQTINDDAVLSLLPRLAQPSICDFILRTPPIRSAVFAHMPPNKSESSLSSLRPSFPRNSHLTLADLTVTGLTHVFLFLPSGSSCSVSLLLNIFARNPQLQVINIIADSVNFDSDATTDNPLPSQLISLDCLRHLRLYLPQQVIQHILEYLRVPESTAVRLKARANTALQVDPCAPHDWSPMLPSPPHPHLSFLQPPETLYLRQTEGNAVLIAGSTKTAKTAFALEMLHPQQRILTHTVCNFISGVPFSVVNLRELCLGSLDQADKRQNVMYMRDILTDLFARMPSLEVLGIPNGSASDVVLSALSNKETLLCPRFATLHVYYSRFSVKLLYLLPSFLQSRAELGAPLRTVHHHDPWGVIARSLLTSHGATRMVRDSEATVVRRGSIAASVVDCVDGWPRRTADYLQLYSPFEYPG</sequence>
<organism evidence="1 2">
    <name type="scientific">Dentipellis fragilis</name>
    <dbReference type="NCBI Taxonomy" id="205917"/>
    <lineage>
        <taxon>Eukaryota</taxon>
        <taxon>Fungi</taxon>
        <taxon>Dikarya</taxon>
        <taxon>Basidiomycota</taxon>
        <taxon>Agaricomycotina</taxon>
        <taxon>Agaricomycetes</taxon>
        <taxon>Russulales</taxon>
        <taxon>Hericiaceae</taxon>
        <taxon>Dentipellis</taxon>
    </lineage>
</organism>
<protein>
    <submittedName>
        <fullName evidence="1">Uncharacterized protein</fullName>
    </submittedName>
</protein>
<name>A0A4Y9ZE20_9AGAM</name>
<gene>
    <name evidence="1" type="ORF">EVG20_g1341</name>
</gene>
<evidence type="ECO:0000313" key="2">
    <source>
        <dbReference type="Proteomes" id="UP000298327"/>
    </source>
</evidence>